<protein>
    <submittedName>
        <fullName evidence="1">Uncharacterized protein</fullName>
    </submittedName>
</protein>
<gene>
    <name evidence="1" type="ORF">FXB40_47515</name>
</gene>
<organism evidence="1 2">
    <name type="scientific">Bradyrhizobium rifense</name>
    <dbReference type="NCBI Taxonomy" id="515499"/>
    <lineage>
        <taxon>Bacteria</taxon>
        <taxon>Pseudomonadati</taxon>
        <taxon>Pseudomonadota</taxon>
        <taxon>Alphaproteobacteria</taxon>
        <taxon>Hyphomicrobiales</taxon>
        <taxon>Nitrobacteraceae</taxon>
        <taxon>Bradyrhizobium</taxon>
    </lineage>
</organism>
<comment type="caution">
    <text evidence="1">The sequence shown here is derived from an EMBL/GenBank/DDBJ whole genome shotgun (WGS) entry which is preliminary data.</text>
</comment>
<dbReference type="OrthoDB" id="9838908at2"/>
<sequence length="88" mass="10138">MPETDPEYMSNVFVKVDGKERLNELCSILRGLLYANRQSDGKIKKNQEFSRGVTIHFGNGPDARDFIKSIKHFLKKTVRKRLTVQLQG</sequence>
<dbReference type="RefSeq" id="WP_148779124.1">
    <property type="nucleotide sequence ID" value="NZ_VSSS01000135.1"/>
</dbReference>
<name>A0A5D3JXE5_9BRAD</name>
<proteinExistence type="predicted"/>
<accession>A0A5D3JXE5</accession>
<dbReference type="Proteomes" id="UP000324758">
    <property type="component" value="Unassembled WGS sequence"/>
</dbReference>
<evidence type="ECO:0000313" key="2">
    <source>
        <dbReference type="Proteomes" id="UP000324758"/>
    </source>
</evidence>
<dbReference type="EMBL" id="VSSS01000135">
    <property type="protein sequence ID" value="TYL80840.1"/>
    <property type="molecule type" value="Genomic_DNA"/>
</dbReference>
<dbReference type="AlphaFoldDB" id="A0A5D3JXE5"/>
<evidence type="ECO:0000313" key="1">
    <source>
        <dbReference type="EMBL" id="TYL80840.1"/>
    </source>
</evidence>
<keyword evidence="2" id="KW-1185">Reference proteome</keyword>
<reference evidence="1 2" key="1">
    <citation type="submission" date="2019-08" db="EMBL/GenBank/DDBJ databases">
        <title>Bradyrhizobium hipponensis sp. nov., a rhizobium isolated from a Lupinus angustifolius root nodule in Tunisia.</title>
        <authorList>
            <person name="Off K."/>
            <person name="Rejili M."/>
            <person name="Mars M."/>
            <person name="Brachmann A."/>
            <person name="Marin M."/>
        </authorList>
    </citation>
    <scope>NUCLEOTIDE SEQUENCE [LARGE SCALE GENOMIC DNA]</scope>
    <source>
        <strain evidence="1 2">CTAW71</strain>
    </source>
</reference>